<protein>
    <submittedName>
        <fullName evidence="1">Uncharacterized protein</fullName>
    </submittedName>
</protein>
<accession>A0A4P9WLA9</accession>
<keyword evidence="2" id="KW-1185">Reference proteome</keyword>
<evidence type="ECO:0000313" key="1">
    <source>
        <dbReference type="EMBL" id="RKO93654.1"/>
    </source>
</evidence>
<dbReference type="Proteomes" id="UP000269721">
    <property type="component" value="Unassembled WGS sequence"/>
</dbReference>
<gene>
    <name evidence="1" type="ORF">BDK51DRAFT_37398</name>
</gene>
<organism evidence="1 2">
    <name type="scientific">Blyttiomyces helicus</name>
    <dbReference type="NCBI Taxonomy" id="388810"/>
    <lineage>
        <taxon>Eukaryota</taxon>
        <taxon>Fungi</taxon>
        <taxon>Fungi incertae sedis</taxon>
        <taxon>Chytridiomycota</taxon>
        <taxon>Chytridiomycota incertae sedis</taxon>
        <taxon>Chytridiomycetes</taxon>
        <taxon>Chytridiomycetes incertae sedis</taxon>
        <taxon>Blyttiomyces</taxon>
    </lineage>
</organism>
<dbReference type="EMBL" id="KZ994158">
    <property type="protein sequence ID" value="RKO93654.1"/>
    <property type="molecule type" value="Genomic_DNA"/>
</dbReference>
<name>A0A4P9WLA9_9FUNG</name>
<reference evidence="2" key="1">
    <citation type="journal article" date="2018" name="Nat. Microbiol.">
        <title>Leveraging single-cell genomics to expand the fungal tree of life.</title>
        <authorList>
            <person name="Ahrendt S.R."/>
            <person name="Quandt C.A."/>
            <person name="Ciobanu D."/>
            <person name="Clum A."/>
            <person name="Salamov A."/>
            <person name="Andreopoulos B."/>
            <person name="Cheng J.F."/>
            <person name="Woyke T."/>
            <person name="Pelin A."/>
            <person name="Henrissat B."/>
            <person name="Reynolds N.K."/>
            <person name="Benny G.L."/>
            <person name="Smith M.E."/>
            <person name="James T.Y."/>
            <person name="Grigoriev I.V."/>
        </authorList>
    </citation>
    <scope>NUCLEOTIDE SEQUENCE [LARGE SCALE GENOMIC DNA]</scope>
</reference>
<sequence length="445" mass="48179">MFDVLGRSIQEVITPGYVSLGHKELDYTSSKLTCNAPTAWFAHEQTASVPGLLEMIMCLLQEFDSAEAIKEATHDIQVVCQMASAVDYIAAFTAILCILDNTADMLAPLTASEYLNGHAVVKNGTLTHLGLGKSSLSPFLTSDQFKTSSAGTKAVLAKLTYAEKAMYALNGWCTFSRRHNQLITSCTHLKNHLFASCPPFRTRAPSQAEVAEVPFVNAIQGQRQASTSSGHIEGVPISVLPDTGYQADLMDTDLAKRQGLEAFPNEMINRLANAWRATTPTVCISHAHPQWWLRRCAVNKMYPTVARRRMAHLSMYLPAIHGASTYSAPIRGHASPTAAAPCIIDGAAIGTPSHLLSPFDRLPVLAPRLAMAGSPVSHSSVGYLQTPTAGTVLSPLPLSPWPETSSATSWTSKPAWSYSSSLRFALPKGRYTPELEFYLKEGSCP</sequence>
<proteinExistence type="predicted"/>
<evidence type="ECO:0000313" key="2">
    <source>
        <dbReference type="Proteomes" id="UP000269721"/>
    </source>
</evidence>
<dbReference type="AlphaFoldDB" id="A0A4P9WLA9"/>